<evidence type="ECO:0000259" key="14">
    <source>
        <dbReference type="PROSITE" id="PS51192"/>
    </source>
</evidence>
<dbReference type="Gene3D" id="3.40.50.10810">
    <property type="entry name" value="Tandem AAA-ATPase domain"/>
    <property type="match status" value="1"/>
</dbReference>
<protein>
    <submittedName>
        <fullName evidence="16">CHD1 protein</fullName>
    </submittedName>
</protein>
<evidence type="ECO:0000256" key="1">
    <source>
        <dbReference type="ARBA" id="ARBA00004123"/>
    </source>
</evidence>
<dbReference type="CDD" id="cd18661">
    <property type="entry name" value="CD2_tandem_CHD1-2_like"/>
    <property type="match status" value="1"/>
</dbReference>
<feature type="compositionally biased region" description="Basic and acidic residues" evidence="11">
    <location>
        <begin position="218"/>
        <end position="235"/>
    </location>
</feature>
<keyword evidence="4" id="KW-0378">Hydrolase</keyword>
<comment type="caution">
    <text evidence="16">The sequence shown here is derived from an EMBL/GenBank/DDBJ whole genome shotgun (WGS) entry which is preliminary data.</text>
</comment>
<proteinExistence type="predicted"/>
<dbReference type="PROSITE" id="PS51194">
    <property type="entry name" value="HELICASE_CTER"/>
    <property type="match status" value="1"/>
</dbReference>
<dbReference type="SUPFAM" id="SSF52540">
    <property type="entry name" value="P-loop containing nucleoside triphosphate hydrolases"/>
    <property type="match status" value="2"/>
</dbReference>
<dbReference type="SMART" id="SM01176">
    <property type="entry name" value="DUF4208"/>
    <property type="match status" value="1"/>
</dbReference>
<dbReference type="GO" id="GO:0005634">
    <property type="term" value="C:nucleus"/>
    <property type="evidence" value="ECO:0007669"/>
    <property type="project" value="UniProtKB-SubCell"/>
</dbReference>
<keyword evidence="3" id="KW-0547">Nucleotide-binding</keyword>
<feature type="transmembrane region" description="Helical" evidence="12">
    <location>
        <begin position="21"/>
        <end position="41"/>
    </location>
</feature>
<comment type="catalytic activity">
    <reaction evidence="10">
        <text>ATP + H2O = ADP + phosphate + H(+)</text>
        <dbReference type="Rhea" id="RHEA:13065"/>
        <dbReference type="ChEBI" id="CHEBI:15377"/>
        <dbReference type="ChEBI" id="CHEBI:15378"/>
        <dbReference type="ChEBI" id="CHEBI:30616"/>
        <dbReference type="ChEBI" id="CHEBI:43474"/>
        <dbReference type="ChEBI" id="CHEBI:456216"/>
    </reaction>
</comment>
<dbReference type="SMART" id="SM00487">
    <property type="entry name" value="DEXDc"/>
    <property type="match status" value="1"/>
</dbReference>
<dbReference type="InterPro" id="IPR056302">
    <property type="entry name" value="CHD1-2/Hrp3_HTH"/>
</dbReference>
<dbReference type="SMART" id="SM00490">
    <property type="entry name" value="HELICc"/>
    <property type="match status" value="1"/>
</dbReference>
<dbReference type="Pfam" id="PF15049">
    <property type="entry name" value="DUF4534"/>
    <property type="match status" value="1"/>
</dbReference>
<dbReference type="SUPFAM" id="SSF54160">
    <property type="entry name" value="Chromo domain-like"/>
    <property type="match status" value="2"/>
</dbReference>
<dbReference type="FunFam" id="2.40.50.40:FF:000014">
    <property type="entry name" value="Chromodomain-helicase-DNA-binding protein 2 isoform 1"/>
    <property type="match status" value="1"/>
</dbReference>
<feature type="compositionally biased region" description="Basic residues" evidence="11">
    <location>
        <begin position="311"/>
        <end position="322"/>
    </location>
</feature>
<evidence type="ECO:0000259" key="15">
    <source>
        <dbReference type="PROSITE" id="PS51194"/>
    </source>
</evidence>
<dbReference type="Pfam" id="PF23588">
    <property type="entry name" value="HTH_CHD1_Hrp3"/>
    <property type="match status" value="1"/>
</dbReference>
<dbReference type="EMBL" id="JAAWVO010000595">
    <property type="protein sequence ID" value="MBN3311503.1"/>
    <property type="molecule type" value="Genomic_DNA"/>
</dbReference>
<dbReference type="GO" id="GO:0005524">
    <property type="term" value="F:ATP binding"/>
    <property type="evidence" value="ECO:0007669"/>
    <property type="project" value="UniProtKB-KW"/>
</dbReference>
<dbReference type="Pfam" id="PF00385">
    <property type="entry name" value="Chromo"/>
    <property type="match status" value="2"/>
</dbReference>
<evidence type="ECO:0000256" key="8">
    <source>
        <dbReference type="ARBA" id="ARBA00023163"/>
    </source>
</evidence>
<evidence type="ECO:0000256" key="2">
    <source>
        <dbReference type="ARBA" id="ARBA00022737"/>
    </source>
</evidence>
<dbReference type="InterPro" id="IPR040793">
    <property type="entry name" value="CDH1_2_SANT_HL1"/>
</dbReference>
<dbReference type="InterPro" id="IPR014001">
    <property type="entry name" value="Helicase_ATP-bd"/>
</dbReference>
<feature type="transmembrane region" description="Helical" evidence="12">
    <location>
        <begin position="61"/>
        <end position="85"/>
    </location>
</feature>
<keyword evidence="12" id="KW-0812">Transmembrane</keyword>
<dbReference type="InterPro" id="IPR027417">
    <property type="entry name" value="P-loop_NTPase"/>
</dbReference>
<dbReference type="PROSITE" id="PS50013">
    <property type="entry name" value="CHROMO_2"/>
    <property type="match status" value="2"/>
</dbReference>
<dbReference type="PANTHER" id="PTHR45623">
    <property type="entry name" value="CHROMODOMAIN-HELICASE-DNA-BINDING PROTEIN 3-RELATED-RELATED"/>
    <property type="match status" value="1"/>
</dbReference>
<feature type="domain" description="Chromo" evidence="13">
    <location>
        <begin position="377"/>
        <end position="469"/>
    </location>
</feature>
<evidence type="ECO:0000313" key="16">
    <source>
        <dbReference type="EMBL" id="MBN3311503.1"/>
    </source>
</evidence>
<feature type="transmembrane region" description="Helical" evidence="12">
    <location>
        <begin position="92"/>
        <end position="113"/>
    </location>
</feature>
<feature type="compositionally biased region" description="Basic and acidic residues" evidence="11">
    <location>
        <begin position="156"/>
        <end position="190"/>
    </location>
</feature>
<gene>
    <name evidence="16" type="primary">Chd1</name>
    <name evidence="16" type="ORF">GTO95_0010273</name>
</gene>
<keyword evidence="9" id="KW-0539">Nucleus</keyword>
<feature type="compositionally biased region" description="Basic residues" evidence="11">
    <location>
        <begin position="1433"/>
        <end position="1447"/>
    </location>
</feature>
<dbReference type="InterPro" id="IPR027862">
    <property type="entry name" value="DUF4534"/>
</dbReference>
<evidence type="ECO:0000256" key="10">
    <source>
        <dbReference type="ARBA" id="ARBA00049360"/>
    </source>
</evidence>
<feature type="compositionally biased region" description="Low complexity" evidence="11">
    <location>
        <begin position="195"/>
        <end position="214"/>
    </location>
</feature>
<dbReference type="Gene3D" id="3.40.50.300">
    <property type="entry name" value="P-loop containing nucleotide triphosphate hydrolases"/>
    <property type="match status" value="1"/>
</dbReference>
<evidence type="ECO:0000259" key="13">
    <source>
        <dbReference type="PROSITE" id="PS50013"/>
    </source>
</evidence>
<dbReference type="FunFam" id="3.40.50.10810:FF:000007">
    <property type="entry name" value="Chromodomain-helicase-DNA-binding protein 2 isoform 1"/>
    <property type="match status" value="1"/>
</dbReference>
<feature type="compositionally biased region" description="Basic and acidic residues" evidence="11">
    <location>
        <begin position="1719"/>
        <end position="1743"/>
    </location>
</feature>
<feature type="non-terminal residue" evidence="16">
    <location>
        <position position="1883"/>
    </location>
</feature>
<dbReference type="Gene3D" id="1.10.10.60">
    <property type="entry name" value="Homeodomain-like"/>
    <property type="match status" value="1"/>
</dbReference>
<keyword evidence="8" id="KW-0804">Transcription</keyword>
<dbReference type="Pfam" id="PF00176">
    <property type="entry name" value="SNF2-rel_dom"/>
    <property type="match status" value="1"/>
</dbReference>
<dbReference type="SMART" id="SM00298">
    <property type="entry name" value="CHROMO"/>
    <property type="match status" value="2"/>
</dbReference>
<dbReference type="GO" id="GO:0003682">
    <property type="term" value="F:chromatin binding"/>
    <property type="evidence" value="ECO:0007669"/>
    <property type="project" value="TreeGrafter"/>
</dbReference>
<dbReference type="FunFam" id="3.40.50.300:FF:000130">
    <property type="entry name" value="Chromodomain-helicase-DNA-binding protein 2 isoform 1"/>
    <property type="match status" value="1"/>
</dbReference>
<keyword evidence="6" id="KW-0805">Transcription regulation</keyword>
<comment type="subcellular location">
    <subcellularLocation>
        <location evidence="1">Nucleus</location>
    </subcellularLocation>
</comment>
<dbReference type="InterPro" id="IPR023780">
    <property type="entry name" value="Chromo_domain"/>
</dbReference>
<keyword evidence="12" id="KW-0472">Membrane</keyword>
<feature type="domain" description="Chromo" evidence="13">
    <location>
        <begin position="494"/>
        <end position="557"/>
    </location>
</feature>
<feature type="region of interest" description="Disordered" evidence="11">
    <location>
        <begin position="1424"/>
        <end position="1546"/>
    </location>
</feature>
<dbReference type="InterPro" id="IPR023779">
    <property type="entry name" value="Chromodomain_CS"/>
</dbReference>
<dbReference type="FunFam" id="2.40.50.40:FF:000008">
    <property type="entry name" value="Chromodomain-helicase-DNA-binding protein 2 isoform 1"/>
    <property type="match status" value="1"/>
</dbReference>
<feature type="compositionally biased region" description="Basic and acidic residues" evidence="11">
    <location>
        <begin position="1778"/>
        <end position="1837"/>
    </location>
</feature>
<evidence type="ECO:0000256" key="4">
    <source>
        <dbReference type="ARBA" id="ARBA00022801"/>
    </source>
</evidence>
<feature type="region of interest" description="Disordered" evidence="11">
    <location>
        <begin position="1187"/>
        <end position="1225"/>
    </location>
</feature>
<dbReference type="InterPro" id="IPR000953">
    <property type="entry name" value="Chromo/chromo_shadow_dom"/>
</dbReference>
<dbReference type="GO" id="GO:0034728">
    <property type="term" value="P:nucleosome organization"/>
    <property type="evidence" value="ECO:0007669"/>
    <property type="project" value="TreeGrafter"/>
</dbReference>
<keyword evidence="12" id="KW-1133">Transmembrane helix</keyword>
<dbReference type="InterPro" id="IPR049730">
    <property type="entry name" value="SNF2/RAD54-like_C"/>
</dbReference>
<feature type="compositionally biased region" description="Acidic residues" evidence="11">
    <location>
        <begin position="278"/>
        <end position="290"/>
    </location>
</feature>
<feature type="compositionally biased region" description="Acidic residues" evidence="11">
    <location>
        <begin position="1467"/>
        <end position="1482"/>
    </location>
</feature>
<dbReference type="GO" id="GO:0003677">
    <property type="term" value="F:DNA binding"/>
    <property type="evidence" value="ECO:0007669"/>
    <property type="project" value="UniProtKB-KW"/>
</dbReference>
<dbReference type="Pfam" id="PF00271">
    <property type="entry name" value="Helicase_C"/>
    <property type="match status" value="1"/>
</dbReference>
<accession>A0A8J7NFK5</accession>
<dbReference type="PROSITE" id="PS00598">
    <property type="entry name" value="CHROMO_1"/>
    <property type="match status" value="2"/>
</dbReference>
<evidence type="ECO:0000256" key="6">
    <source>
        <dbReference type="ARBA" id="ARBA00023015"/>
    </source>
</evidence>
<evidence type="ECO:0000256" key="3">
    <source>
        <dbReference type="ARBA" id="ARBA00022741"/>
    </source>
</evidence>
<keyword evidence="2" id="KW-0677">Repeat</keyword>
<dbReference type="InterPro" id="IPR000330">
    <property type="entry name" value="SNF2_N"/>
</dbReference>
<dbReference type="InterPro" id="IPR038718">
    <property type="entry name" value="SNF2-like_sf"/>
</dbReference>
<organism evidence="16 17">
    <name type="scientific">Atractosteus spatula</name>
    <name type="common">Alligator gar</name>
    <name type="synonym">Lepisosteus spatula</name>
    <dbReference type="NCBI Taxonomy" id="7917"/>
    <lineage>
        <taxon>Eukaryota</taxon>
        <taxon>Metazoa</taxon>
        <taxon>Chordata</taxon>
        <taxon>Craniata</taxon>
        <taxon>Vertebrata</taxon>
        <taxon>Euteleostomi</taxon>
        <taxon>Actinopterygii</taxon>
        <taxon>Neopterygii</taxon>
        <taxon>Holostei</taxon>
        <taxon>Semionotiformes</taxon>
        <taxon>Lepisosteidae</taxon>
        <taxon>Atractosteus</taxon>
    </lineage>
</organism>
<dbReference type="InterPro" id="IPR001650">
    <property type="entry name" value="Helicase_C-like"/>
</dbReference>
<dbReference type="GO" id="GO:0016887">
    <property type="term" value="F:ATP hydrolysis activity"/>
    <property type="evidence" value="ECO:0007669"/>
    <property type="project" value="TreeGrafter"/>
</dbReference>
<feature type="region of interest" description="Disordered" evidence="11">
    <location>
        <begin position="1719"/>
        <end position="1883"/>
    </location>
</feature>
<feature type="domain" description="Helicase ATP-binding" evidence="14">
    <location>
        <begin position="597"/>
        <end position="767"/>
    </location>
</feature>
<dbReference type="Pfam" id="PF13907">
    <property type="entry name" value="CHD1-like_C"/>
    <property type="match status" value="1"/>
</dbReference>
<dbReference type="CDD" id="cd18793">
    <property type="entry name" value="SF2_C_SNF"/>
    <property type="match status" value="1"/>
</dbReference>
<reference evidence="16" key="1">
    <citation type="journal article" date="2021" name="Cell">
        <title>Tracing the genetic footprints of vertebrate landing in non-teleost ray-finned fishes.</title>
        <authorList>
            <person name="Bi X."/>
            <person name="Wang K."/>
            <person name="Yang L."/>
            <person name="Pan H."/>
            <person name="Jiang H."/>
            <person name="Wei Q."/>
            <person name="Fang M."/>
            <person name="Yu H."/>
            <person name="Zhu C."/>
            <person name="Cai Y."/>
            <person name="He Y."/>
            <person name="Gan X."/>
            <person name="Zeng H."/>
            <person name="Yu D."/>
            <person name="Zhu Y."/>
            <person name="Jiang H."/>
            <person name="Qiu Q."/>
            <person name="Yang H."/>
            <person name="Zhang Y.E."/>
            <person name="Wang W."/>
            <person name="Zhu M."/>
            <person name="He S."/>
            <person name="Zhang G."/>
        </authorList>
    </citation>
    <scope>NUCLEOTIDE SEQUENCE</scope>
    <source>
        <strain evidence="16">Allg_001</strain>
    </source>
</reference>
<keyword evidence="7" id="KW-0238">DNA-binding</keyword>
<name>A0A8J7NFK5_ATRSP</name>
<feature type="non-terminal residue" evidence="16">
    <location>
        <position position="1"/>
    </location>
</feature>
<dbReference type="CDD" id="cd18666">
    <property type="entry name" value="CD1_tandem_CHD1-2_like"/>
    <property type="match status" value="1"/>
</dbReference>
<feature type="compositionally biased region" description="Basic and acidic residues" evidence="11">
    <location>
        <begin position="1756"/>
        <end position="1768"/>
    </location>
</feature>
<dbReference type="Proteomes" id="UP000736164">
    <property type="component" value="Unassembled WGS sequence"/>
</dbReference>
<keyword evidence="17" id="KW-1185">Reference proteome</keyword>
<evidence type="ECO:0000313" key="17">
    <source>
        <dbReference type="Proteomes" id="UP000736164"/>
    </source>
</evidence>
<feature type="region of interest" description="Disordered" evidence="11">
    <location>
        <begin position="156"/>
        <end position="356"/>
    </location>
</feature>
<evidence type="ECO:0000256" key="9">
    <source>
        <dbReference type="ARBA" id="ARBA00023242"/>
    </source>
</evidence>
<dbReference type="InterPro" id="IPR025260">
    <property type="entry name" value="CHD1-like_C"/>
</dbReference>
<dbReference type="Pfam" id="PF18375">
    <property type="entry name" value="CDH1_2_SANT_HL1"/>
    <property type="match status" value="1"/>
</dbReference>
<dbReference type="GO" id="GO:0000785">
    <property type="term" value="C:chromatin"/>
    <property type="evidence" value="ECO:0007669"/>
    <property type="project" value="TreeGrafter"/>
</dbReference>
<feature type="compositionally biased region" description="Acidic residues" evidence="11">
    <location>
        <begin position="236"/>
        <end position="249"/>
    </location>
</feature>
<keyword evidence="5" id="KW-0067">ATP-binding</keyword>
<sequence length="1883" mass="216117">MKIYLSKGLCGMSPRTGTTVGGLYFLMVGTMQLVFQCGHLRKATLRVSAAGTPLLPVQCQYYYYALLGLDGATLLLAGLMLGSVWARRAAGLLGFASWMILYEVASAILLALLEVEMEAAGSGLRPLEWFGLGCRLLCDPFWLALVVTHGLELHQEGQRRLGPVRESHSRSSRASERRRDVTARGFHSPDRPSVSSQSGSSDSGSGSDSGSQSESESEESKEKSQPENKTQKIDGAEDSSSSDESDDDSSSQAKRKKKRKESGSGSGSGSGSDSGSDSSEEGENSDESVSDYEPSHKIKSRKPPNRTNARNGKKGKALKKKPGGSSSDEDDYDKKGPRRQATVNVSYKEDDEMKTDSDDLVEVYGEDVPQPEEDEFETLEKVMEMRIGRKGATGAATTVYAVETDGDPNANFNPNKEAGEQQYLIKWKGWSHIHNTWETEETLKQQNVKGMKKLDNFKKKEQDIKRWLKTASPEDVEYYNCQQELMDDLYSQYRIVERIIAHSNQKSAAGYPDYLCKWQGLSYSECSWEDGALISRKFQKCIDDYMSRNQSKTIPFRDCKVLKQRPRFVPMKKQPPYIGGDGLELRDYQLDSLNWMAHSWCKGNSCILADEMGLGKTIQTICFLNYMFNDHQLYGPFLLVVPLSTLTSWQREIQLWAPQMNIVVYLGDINSRGMIRTHEWMHPQNKRLKFNILLTTYEILLKDKTFLGNVNWAFIGVDEAHRLKNDDSLLYKTLIDFKSNHRLLITGTPLQNSLKELWSLLHFIMPEKFHSWELFEEEHGKGRDSGYTSLHKELEPFLLRRVKKDVEKSLPAKVEQILRVEMSAIQKQYYKWILTRNYKALSKGTKGSTSGFLNIMMELKKCCNHCYLIKPPEDNEFYNRQEALQHLIRSSGKLILLDKLLIRLKERGHRVLIFSQMVRMLDILAEYLKNRQFLFQRLDGSIKGEMRKQALDHFNAEGSDDFCFLLSTRAGGLGINLASADTVVIFDSDWNPQNDLQAQARAHRIGQKKQVNIYRLVTKGSVEEEIIERAKKKMVLDHLVIQRMDTTGKTVLHTGSAPSSSTPFNKEELSAILKFGAEELFKEQEGEEQEPQEMDIDEILKRAETRENDPGPATVGEELLSQFKVANFSTMEDDEIDLDGEHNGKTWDDIIPEEQRKRMEEEERQKELEEIYLLPRMRNCAKQISFNGNEGRRSRNRRYSGSDSDSVSGRKRPKKRGRPRTIPRENIKGFSDAEIRRFIKSYKKFGGPLERLDAIARDAELVDKSEYDLKRLAETVHNGCIKALRENSSGPEKTGGGRRGKVKGPTFRISGVQVNANSFLLGFEYTYVIDRMIPVVIHRYTIPCHSKAAHFDVEWGKEDDSNLLIGIYEYGYGSWEMIKMDPDLNLTQKLLPDDPDKKPQAKQLQTRADYLIKLLSKDLAKKEAQRLAGTANSRKRKPRSKKNKVVKPAKVEEVKSDSSPPPSEKSTEEEEEEEEDEEEEKEEVTPVKPPSRRAKVERVTKESEEDPEPEVVTKKEPEEKKEVKEKENKKENKKDKKEETRDTKDKKDSFLVRCYPCKDECLTEHLTSLAENKEKLKKLADTPIHITASGDTVPISEESEELDQKTFSVCKERMRPVKAALKQLDRPEKGLSEREQLEHTRQCLIKIGDHITECLKEYTNPEQIKQWRKNLWIFVSKFTEFDARKLHKLYKHAIKKRQENAQAADQNVTTVNTVGLKHADVERLKDNSQHDDSSRDSYTSERHHSSHYHDHHKDRHGGDPYRKSDSSRKRPYSAFSNGKDHRDRDHYRQDNRYYSDSKHRKLEDHRSRDHRSSTDYGHHKTSRDYRYHSDWQMDHRASGSGPRSPRDQRSPYDSRSPLGHRSPFEYSSDHKSTPEQIWCNRKT</sequence>
<feature type="compositionally biased region" description="Basic and acidic residues" evidence="11">
    <location>
        <begin position="1511"/>
        <end position="1546"/>
    </location>
</feature>
<feature type="compositionally biased region" description="Basic residues" evidence="11">
    <location>
        <begin position="1209"/>
        <end position="1221"/>
    </location>
</feature>
<dbReference type="Gene3D" id="2.40.50.40">
    <property type="match status" value="2"/>
</dbReference>
<dbReference type="PROSITE" id="PS51192">
    <property type="entry name" value="HELICASE_ATP_BIND_1"/>
    <property type="match status" value="1"/>
</dbReference>
<dbReference type="PANTHER" id="PTHR45623:SF7">
    <property type="entry name" value="CHROMODOMAIN-HELICASE-DNA-BINDING PROTEIN 1"/>
    <property type="match status" value="1"/>
</dbReference>
<evidence type="ECO:0000256" key="5">
    <source>
        <dbReference type="ARBA" id="ARBA00022840"/>
    </source>
</evidence>
<dbReference type="GO" id="GO:0042393">
    <property type="term" value="F:histone binding"/>
    <property type="evidence" value="ECO:0007669"/>
    <property type="project" value="TreeGrafter"/>
</dbReference>
<evidence type="ECO:0000256" key="11">
    <source>
        <dbReference type="SAM" id="MobiDB-lite"/>
    </source>
</evidence>
<dbReference type="InterPro" id="IPR016197">
    <property type="entry name" value="Chromo-like_dom_sf"/>
</dbReference>
<evidence type="ECO:0000256" key="12">
    <source>
        <dbReference type="SAM" id="Phobius"/>
    </source>
</evidence>
<feature type="domain" description="Helicase C-terminal" evidence="15">
    <location>
        <begin position="896"/>
        <end position="1047"/>
    </location>
</feature>
<dbReference type="GO" id="GO:0140658">
    <property type="term" value="F:ATP-dependent chromatin remodeler activity"/>
    <property type="evidence" value="ECO:0007669"/>
    <property type="project" value="TreeGrafter"/>
</dbReference>
<evidence type="ECO:0000256" key="7">
    <source>
        <dbReference type="ARBA" id="ARBA00023125"/>
    </source>
</evidence>
<feature type="compositionally biased region" description="Basic residues" evidence="11">
    <location>
        <begin position="1744"/>
        <end position="1755"/>
    </location>
</feature>